<keyword evidence="2 4" id="KW-0103">Bromodomain</keyword>
<dbReference type="InterPro" id="IPR001487">
    <property type="entry name" value="Bromodomain"/>
</dbReference>
<evidence type="ECO:0000259" key="6">
    <source>
        <dbReference type="PROSITE" id="PS50014"/>
    </source>
</evidence>
<evidence type="ECO:0000256" key="1">
    <source>
        <dbReference type="ARBA" id="ARBA00023015"/>
    </source>
</evidence>
<protein>
    <recommendedName>
        <fullName evidence="6">Bromo domain-containing protein</fullName>
    </recommendedName>
</protein>
<dbReference type="PRINTS" id="PR00503">
    <property type="entry name" value="BROMODOMAIN"/>
</dbReference>
<evidence type="ECO:0000256" key="2">
    <source>
        <dbReference type="ARBA" id="ARBA00023117"/>
    </source>
</evidence>
<comment type="caution">
    <text evidence="7">The sequence shown here is derived from an EMBL/GenBank/DDBJ whole genome shotgun (WGS) entry which is preliminary data.</text>
</comment>
<dbReference type="SMART" id="SM00297">
    <property type="entry name" value="BROMO"/>
    <property type="match status" value="1"/>
</dbReference>
<evidence type="ECO:0000256" key="4">
    <source>
        <dbReference type="PROSITE-ProRule" id="PRU00035"/>
    </source>
</evidence>
<dbReference type="PROSITE" id="PS50014">
    <property type="entry name" value="BROMODOMAIN_2"/>
    <property type="match status" value="1"/>
</dbReference>
<dbReference type="SUPFAM" id="SSF47370">
    <property type="entry name" value="Bromodomain"/>
    <property type="match status" value="1"/>
</dbReference>
<feature type="domain" description="Bromo" evidence="6">
    <location>
        <begin position="72"/>
        <end position="136"/>
    </location>
</feature>
<sequence length="342" mass="39718">MKTRRSSRIHVQTDKIYPSMFQSESTHNPLAVPPSELAKLTKLRFTVNVPLYLKYTAQIVRDLIKLDEHGDFSVPVDPIRLNCPTYFDIVKNPQDLGSIKKGLETGKYQSAEDVVKDVQQVWENCRLFNSADHNLIPYCNRLEEEATKRFSKLPAWVIEQRLPSDEEIAELPLRDQRYIRTQLDDYSPQVVHRSRPSKPMVQTDGAWNGDDSASDEYEDIHDLPDTVSKRKEKKPQQQKREPQYDLDRPSATHEEGVITYEQIQEITEAVEMLNDDEEQDFIKIVDSEAQTHDDGDVSVDLKNLSKVTLSRLYQFIQRIKVNRQNQESEMLLDDFEVPDVDI</sequence>
<gene>
    <name evidence="7" type="ORF">BLNAU_11498</name>
</gene>
<reference evidence="7 8" key="1">
    <citation type="journal article" date="2022" name="bioRxiv">
        <title>Genomics of Preaxostyla Flagellates Illuminates Evolutionary Transitions and the Path Towards Mitochondrial Loss.</title>
        <authorList>
            <person name="Novak L.V.F."/>
            <person name="Treitli S.C."/>
            <person name="Pyrih J."/>
            <person name="Halakuc P."/>
            <person name="Pipaliya S.V."/>
            <person name="Vacek V."/>
            <person name="Brzon O."/>
            <person name="Soukal P."/>
            <person name="Eme L."/>
            <person name="Dacks J.B."/>
            <person name="Karnkowska A."/>
            <person name="Elias M."/>
            <person name="Hampl V."/>
        </authorList>
    </citation>
    <scope>NUCLEOTIDE SEQUENCE [LARGE SCALE GENOMIC DNA]</scope>
    <source>
        <strain evidence="7">NAU3</strain>
        <tissue evidence="7">Gut</tissue>
    </source>
</reference>
<evidence type="ECO:0000313" key="7">
    <source>
        <dbReference type="EMBL" id="KAK2953498.1"/>
    </source>
</evidence>
<dbReference type="EMBL" id="JARBJD010000090">
    <property type="protein sequence ID" value="KAK2953498.1"/>
    <property type="molecule type" value="Genomic_DNA"/>
</dbReference>
<dbReference type="InterPro" id="IPR027353">
    <property type="entry name" value="NET_dom"/>
</dbReference>
<keyword evidence="1" id="KW-0805">Transcription regulation</keyword>
<dbReference type="InterPro" id="IPR038336">
    <property type="entry name" value="NET_sf"/>
</dbReference>
<evidence type="ECO:0000256" key="5">
    <source>
        <dbReference type="SAM" id="MobiDB-lite"/>
    </source>
</evidence>
<feature type="compositionally biased region" description="Basic and acidic residues" evidence="5">
    <location>
        <begin position="220"/>
        <end position="252"/>
    </location>
</feature>
<dbReference type="InterPro" id="IPR036427">
    <property type="entry name" value="Bromodomain-like_sf"/>
</dbReference>
<keyword evidence="3" id="KW-0804">Transcription</keyword>
<evidence type="ECO:0000256" key="3">
    <source>
        <dbReference type="ARBA" id="ARBA00023163"/>
    </source>
</evidence>
<dbReference type="Gene3D" id="1.20.920.10">
    <property type="entry name" value="Bromodomain-like"/>
    <property type="match status" value="1"/>
</dbReference>
<dbReference type="Gene3D" id="1.20.1270.220">
    <property type="match status" value="1"/>
</dbReference>
<dbReference type="PANTHER" id="PTHR45926">
    <property type="entry name" value="OSJNBA0053K19.4 PROTEIN"/>
    <property type="match status" value="1"/>
</dbReference>
<proteinExistence type="predicted"/>
<evidence type="ECO:0000313" key="8">
    <source>
        <dbReference type="Proteomes" id="UP001281761"/>
    </source>
</evidence>
<accession>A0ABQ9XM61</accession>
<keyword evidence="8" id="KW-1185">Reference proteome</keyword>
<name>A0ABQ9XM61_9EUKA</name>
<dbReference type="Pfam" id="PF00439">
    <property type="entry name" value="Bromodomain"/>
    <property type="match status" value="1"/>
</dbReference>
<organism evidence="7 8">
    <name type="scientific">Blattamonas nauphoetae</name>
    <dbReference type="NCBI Taxonomy" id="2049346"/>
    <lineage>
        <taxon>Eukaryota</taxon>
        <taxon>Metamonada</taxon>
        <taxon>Preaxostyla</taxon>
        <taxon>Oxymonadida</taxon>
        <taxon>Blattamonas</taxon>
    </lineage>
</organism>
<feature type="region of interest" description="Disordered" evidence="5">
    <location>
        <begin position="187"/>
        <end position="252"/>
    </location>
</feature>
<dbReference type="Pfam" id="PF17035">
    <property type="entry name" value="BET"/>
    <property type="match status" value="1"/>
</dbReference>
<dbReference type="Proteomes" id="UP001281761">
    <property type="component" value="Unassembled WGS sequence"/>
</dbReference>